<evidence type="ECO:0000313" key="3">
    <source>
        <dbReference type="Proteomes" id="UP000239477"/>
    </source>
</evidence>
<keyword evidence="1" id="KW-0472">Membrane</keyword>
<evidence type="ECO:0000313" key="2">
    <source>
        <dbReference type="EMBL" id="AVJ29090.1"/>
    </source>
</evidence>
<feature type="transmembrane region" description="Helical" evidence="1">
    <location>
        <begin position="15"/>
        <end position="33"/>
    </location>
</feature>
<keyword evidence="1" id="KW-1133">Transmembrane helix</keyword>
<organism evidence="2 3">
    <name type="scientific">Achromobacter spanius</name>
    <dbReference type="NCBI Taxonomy" id="217203"/>
    <lineage>
        <taxon>Bacteria</taxon>
        <taxon>Pseudomonadati</taxon>
        <taxon>Pseudomonadota</taxon>
        <taxon>Betaproteobacteria</taxon>
        <taxon>Burkholderiales</taxon>
        <taxon>Alcaligenaceae</taxon>
        <taxon>Achromobacter</taxon>
    </lineage>
</organism>
<keyword evidence="3" id="KW-1185">Reference proteome</keyword>
<proteinExistence type="predicted"/>
<accession>A0A2S0IAL4</accession>
<keyword evidence="1" id="KW-0812">Transmembrane</keyword>
<evidence type="ECO:0008006" key="4">
    <source>
        <dbReference type="Google" id="ProtNLM"/>
    </source>
</evidence>
<name>A0A2S0IAL4_9BURK</name>
<protein>
    <recommendedName>
        <fullName evidence="4">DUF2628 domain-containing protein</fullName>
    </recommendedName>
</protein>
<evidence type="ECO:0000256" key="1">
    <source>
        <dbReference type="SAM" id="Phobius"/>
    </source>
</evidence>
<dbReference type="AlphaFoldDB" id="A0A2S0IAL4"/>
<feature type="transmembrane region" description="Helical" evidence="1">
    <location>
        <begin position="60"/>
        <end position="79"/>
    </location>
</feature>
<gene>
    <name evidence="2" type="ORF">CLM73_19290</name>
</gene>
<feature type="transmembrane region" description="Helical" evidence="1">
    <location>
        <begin position="38"/>
        <end position="54"/>
    </location>
</feature>
<dbReference type="EMBL" id="CP023270">
    <property type="protein sequence ID" value="AVJ29090.1"/>
    <property type="molecule type" value="Genomic_DNA"/>
</dbReference>
<sequence length="118" mass="13195">MQNPKTGEIKQVKVGWSWTIFLFSGMFGIPLFLRGLHVWGAVFLAVGAINLIMPEPTEEVQAIAVLIHAAIYLGLQLYMSIKGNELTAKNYLEKNWTFVDPESEDTALAKQRWGITTA</sequence>
<dbReference type="Proteomes" id="UP000239477">
    <property type="component" value="Chromosome"/>
</dbReference>
<reference evidence="2 3" key="1">
    <citation type="submission" date="2017-09" db="EMBL/GenBank/DDBJ databases">
        <title>Genomic, metabolic, and phenotypic characteristics of bacterial isolates from the natural microbiome of the model nematode Caenorhabditis elegans.</title>
        <authorList>
            <person name="Zimmermann J."/>
            <person name="Obeng N."/>
            <person name="Yang W."/>
            <person name="Obeng O."/>
            <person name="Kissoyan K."/>
            <person name="Pees B."/>
            <person name="Dirksen P."/>
            <person name="Hoppner M."/>
            <person name="Franke A."/>
            <person name="Rosenstiel P."/>
            <person name="Leippe M."/>
            <person name="Dierking K."/>
            <person name="Kaleta C."/>
            <person name="Schulenburg H."/>
        </authorList>
    </citation>
    <scope>NUCLEOTIDE SEQUENCE [LARGE SCALE GENOMIC DNA]</scope>
    <source>
        <strain evidence="2 3">MYb73</strain>
    </source>
</reference>